<feature type="transmembrane region" description="Helical" evidence="1">
    <location>
        <begin position="43"/>
        <end position="63"/>
    </location>
</feature>
<organism evidence="2 3">
    <name type="scientific">Bacillus cereus VD133</name>
    <dbReference type="NCBI Taxonomy" id="1053233"/>
    <lineage>
        <taxon>Bacteria</taxon>
        <taxon>Bacillati</taxon>
        <taxon>Bacillota</taxon>
        <taxon>Bacilli</taxon>
        <taxon>Bacillales</taxon>
        <taxon>Bacillaceae</taxon>
        <taxon>Bacillus</taxon>
        <taxon>Bacillus cereus group</taxon>
    </lineage>
</organism>
<dbReference type="AlphaFoldDB" id="A0A9W5PJP5"/>
<keyword evidence="1" id="KW-0812">Transmembrane</keyword>
<name>A0A9W5PJP5_BACCE</name>
<reference evidence="2 3" key="1">
    <citation type="submission" date="2012-12" db="EMBL/GenBank/DDBJ databases">
        <title>The Genome Sequence of Bacillus cereus VD133.</title>
        <authorList>
            <consortium name="The Broad Institute Genome Sequencing Platform"/>
            <consortium name="The Broad Institute Genome Sequencing Center for Infectious Disease"/>
            <person name="Feldgarden M."/>
            <person name="Van der Auwera G.A."/>
            <person name="Mahillon J."/>
            <person name="Duprez V."/>
            <person name="Timmery S."/>
            <person name="Mattelet C."/>
            <person name="Dierick K."/>
            <person name="Sun M."/>
            <person name="Yu Z."/>
            <person name="Zhu L."/>
            <person name="Hu X."/>
            <person name="Shank E.B."/>
            <person name="Swiecicka I."/>
            <person name="Hansen B.M."/>
            <person name="Andrup L."/>
            <person name="Walker B."/>
            <person name="Young S.K."/>
            <person name="Zeng Q."/>
            <person name="Gargeya S."/>
            <person name="Fitzgerald M."/>
            <person name="Haas B."/>
            <person name="Abouelleil A."/>
            <person name="Alvarado L."/>
            <person name="Arachchi H.M."/>
            <person name="Berlin A.M."/>
            <person name="Chapman S.B."/>
            <person name="Dewar J."/>
            <person name="Goldberg J."/>
            <person name="Griggs A."/>
            <person name="Gujja S."/>
            <person name="Hansen M."/>
            <person name="Howarth C."/>
            <person name="Imamovic A."/>
            <person name="Larimer J."/>
            <person name="McCowan C."/>
            <person name="Murphy C."/>
            <person name="Neiman D."/>
            <person name="Pearson M."/>
            <person name="Priest M."/>
            <person name="Roberts A."/>
            <person name="Saif S."/>
            <person name="Shea T."/>
            <person name="Sisk P."/>
            <person name="Sykes S."/>
            <person name="Wortman J."/>
            <person name="Nusbaum C."/>
            <person name="Birren B."/>
        </authorList>
    </citation>
    <scope>NUCLEOTIDE SEQUENCE [LARGE SCALE GENOMIC DNA]</scope>
    <source>
        <strain evidence="2 3">VD133</strain>
    </source>
</reference>
<accession>A0A9W5PJP5</accession>
<protein>
    <submittedName>
        <fullName evidence="2">Uncharacterized protein</fullName>
    </submittedName>
</protein>
<evidence type="ECO:0000256" key="1">
    <source>
        <dbReference type="SAM" id="Phobius"/>
    </source>
</evidence>
<sequence length="101" mass="11125">MGLSGIEPIVTVPNSLGMVAVFLFIICVGVISILVIEKEWKQLVHLLVLGCIVGVGVFCLYVTQVVTDSLFLLHCAAITIPFVWLGIMVEWNAKVKKKELR</sequence>
<keyword evidence="1" id="KW-1133">Transmembrane helix</keyword>
<evidence type="ECO:0000313" key="2">
    <source>
        <dbReference type="EMBL" id="EOO24316.1"/>
    </source>
</evidence>
<gene>
    <name evidence="2" type="ORF">IIU_06787</name>
</gene>
<comment type="caution">
    <text evidence="2">The sequence shown here is derived from an EMBL/GenBank/DDBJ whole genome shotgun (WGS) entry which is preliminary data.</text>
</comment>
<evidence type="ECO:0000313" key="3">
    <source>
        <dbReference type="Proteomes" id="UP000014018"/>
    </source>
</evidence>
<feature type="transmembrane region" description="Helical" evidence="1">
    <location>
        <begin position="69"/>
        <end position="91"/>
    </location>
</feature>
<proteinExistence type="predicted"/>
<feature type="transmembrane region" description="Helical" evidence="1">
    <location>
        <begin position="16"/>
        <end position="36"/>
    </location>
</feature>
<keyword evidence="1" id="KW-0472">Membrane</keyword>
<dbReference type="EMBL" id="AHFB01000176">
    <property type="protein sequence ID" value="EOO24316.1"/>
    <property type="molecule type" value="Genomic_DNA"/>
</dbReference>
<dbReference type="Proteomes" id="UP000014018">
    <property type="component" value="Unassembled WGS sequence"/>
</dbReference>
<dbReference type="RefSeq" id="WP_016110481.1">
    <property type="nucleotide sequence ID" value="NZ_KB976176.1"/>
</dbReference>